<gene>
    <name evidence="1" type="ORF">METZ01_LOCUS121542</name>
</gene>
<protein>
    <submittedName>
        <fullName evidence="1">Uncharacterized protein</fullName>
    </submittedName>
</protein>
<evidence type="ECO:0000313" key="1">
    <source>
        <dbReference type="EMBL" id="SVA68688.1"/>
    </source>
</evidence>
<reference evidence="1" key="1">
    <citation type="submission" date="2018-05" db="EMBL/GenBank/DDBJ databases">
        <authorList>
            <person name="Lanie J.A."/>
            <person name="Ng W.-L."/>
            <person name="Kazmierczak K.M."/>
            <person name="Andrzejewski T.M."/>
            <person name="Davidsen T.M."/>
            <person name="Wayne K.J."/>
            <person name="Tettelin H."/>
            <person name="Glass J.I."/>
            <person name="Rusch D."/>
            <person name="Podicherti R."/>
            <person name="Tsui H.-C.T."/>
            <person name="Winkler M.E."/>
        </authorList>
    </citation>
    <scope>NUCLEOTIDE SEQUENCE</scope>
</reference>
<sequence length="24" mass="2816">MLAFFSNLVGKATEKQLVFLWLIF</sequence>
<feature type="non-terminal residue" evidence="1">
    <location>
        <position position="24"/>
    </location>
</feature>
<dbReference type="EMBL" id="UINC01016510">
    <property type="protein sequence ID" value="SVA68688.1"/>
    <property type="molecule type" value="Genomic_DNA"/>
</dbReference>
<accession>A0A381XVD0</accession>
<name>A0A381XVD0_9ZZZZ</name>
<organism evidence="1">
    <name type="scientific">marine metagenome</name>
    <dbReference type="NCBI Taxonomy" id="408172"/>
    <lineage>
        <taxon>unclassified sequences</taxon>
        <taxon>metagenomes</taxon>
        <taxon>ecological metagenomes</taxon>
    </lineage>
</organism>
<dbReference type="AlphaFoldDB" id="A0A381XVD0"/>
<proteinExistence type="predicted"/>